<protein>
    <submittedName>
        <fullName evidence="5">GntR family transcriptional regulator</fullName>
    </submittedName>
</protein>
<dbReference type="Proteomes" id="UP000066480">
    <property type="component" value="Chromosome"/>
</dbReference>
<evidence type="ECO:0000313" key="5">
    <source>
        <dbReference type="EMBL" id="AKU16384.1"/>
    </source>
</evidence>
<dbReference type="InterPro" id="IPR028082">
    <property type="entry name" value="Peripla_BP_I"/>
</dbReference>
<sequence>MRGAPRDATVRELKFRSLAGELRRGILAGEWVPGAKLPTEKELVTRSGLSLTTVRRAFDELAEQGLVVRRQGAGTFVAERTTPPRVRRTVGVLVPSTTQYYPSVLAGIESALSAASARLVLACSQYDGAREDTDIASLLDSDVDGLLLAPTLHDIEDPQRRVAELMQLQVPVVLLERRPLDAGTEDRSEHVCTDHAGGAMDAVQHLVDLGHTRIGLVCRSPNPTGDQVLRGYREALARLSLPELGETFTTYHAWAGPEADQAIASLREAGATAALAFGDREAAFLEGAASRAGVRIPEDLAIVSYDDETADIAAVPLTAVSPPKFRIGETAVGVLLRRITEGDACPVQQIRLRPRIVVRESCGAQRVHPNLPTSAGGRGA</sequence>
<evidence type="ECO:0000256" key="1">
    <source>
        <dbReference type="ARBA" id="ARBA00023015"/>
    </source>
</evidence>
<dbReference type="PRINTS" id="PR00035">
    <property type="entry name" value="HTHGNTR"/>
</dbReference>
<keyword evidence="3" id="KW-0804">Transcription</keyword>
<evidence type="ECO:0000256" key="3">
    <source>
        <dbReference type="ARBA" id="ARBA00023163"/>
    </source>
</evidence>
<dbReference type="PANTHER" id="PTHR30146">
    <property type="entry name" value="LACI-RELATED TRANSCRIPTIONAL REPRESSOR"/>
    <property type="match status" value="1"/>
</dbReference>
<dbReference type="SMART" id="SM00345">
    <property type="entry name" value="HTH_GNTR"/>
    <property type="match status" value="1"/>
</dbReference>
<proteinExistence type="predicted"/>
<dbReference type="STRING" id="571913.VV02_11775"/>
<feature type="domain" description="HTH gntR-type" evidence="4">
    <location>
        <begin position="12"/>
        <end position="80"/>
    </location>
</feature>
<dbReference type="Gene3D" id="3.40.50.2300">
    <property type="match status" value="2"/>
</dbReference>
<organism evidence="5 6">
    <name type="scientific">Luteipulveratus mongoliensis</name>
    <dbReference type="NCBI Taxonomy" id="571913"/>
    <lineage>
        <taxon>Bacteria</taxon>
        <taxon>Bacillati</taxon>
        <taxon>Actinomycetota</taxon>
        <taxon>Actinomycetes</taxon>
        <taxon>Micrococcales</taxon>
        <taxon>Dermacoccaceae</taxon>
        <taxon>Luteipulveratus</taxon>
    </lineage>
</organism>
<keyword evidence="6" id="KW-1185">Reference proteome</keyword>
<dbReference type="PATRIC" id="fig|571913.6.peg.2397"/>
<dbReference type="SUPFAM" id="SSF53822">
    <property type="entry name" value="Periplasmic binding protein-like I"/>
    <property type="match status" value="1"/>
</dbReference>
<dbReference type="KEGG" id="lmoi:VV02_11775"/>
<dbReference type="Pfam" id="PF00392">
    <property type="entry name" value="GntR"/>
    <property type="match status" value="1"/>
</dbReference>
<evidence type="ECO:0000313" key="6">
    <source>
        <dbReference type="Proteomes" id="UP000066480"/>
    </source>
</evidence>
<dbReference type="InterPro" id="IPR046335">
    <property type="entry name" value="LacI/GalR-like_sensor"/>
</dbReference>
<dbReference type="InterPro" id="IPR000524">
    <property type="entry name" value="Tscrpt_reg_HTH_GntR"/>
</dbReference>
<evidence type="ECO:0000259" key="4">
    <source>
        <dbReference type="PROSITE" id="PS50949"/>
    </source>
</evidence>
<dbReference type="InterPro" id="IPR036390">
    <property type="entry name" value="WH_DNA-bd_sf"/>
</dbReference>
<dbReference type="SUPFAM" id="SSF46785">
    <property type="entry name" value="Winged helix' DNA-binding domain"/>
    <property type="match status" value="1"/>
</dbReference>
<keyword evidence="2" id="KW-0238">DNA-binding</keyword>
<dbReference type="InterPro" id="IPR036388">
    <property type="entry name" value="WH-like_DNA-bd_sf"/>
</dbReference>
<dbReference type="PROSITE" id="PS50949">
    <property type="entry name" value="HTH_GNTR"/>
    <property type="match status" value="1"/>
</dbReference>
<dbReference type="GO" id="GO:0003700">
    <property type="term" value="F:DNA-binding transcription factor activity"/>
    <property type="evidence" value="ECO:0007669"/>
    <property type="project" value="InterPro"/>
</dbReference>
<reference evidence="5 6" key="1">
    <citation type="submission" date="2015-03" db="EMBL/GenBank/DDBJ databases">
        <title>Luteipulveratus halotolerans sp. nov., a novel actinobacterium (Dermacoccaceae) from Sarawak, Malaysia.</title>
        <authorList>
            <person name="Juboi H."/>
            <person name="Basik A."/>
            <person name="Shamsul S.S."/>
            <person name="Arnold P."/>
            <person name="Schmitt E.K."/>
            <person name="Sanglier J.-J."/>
            <person name="Yeo T."/>
        </authorList>
    </citation>
    <scope>NUCLEOTIDE SEQUENCE [LARGE SCALE GENOMIC DNA]</scope>
    <source>
        <strain evidence="5 6">MN07-A0370</strain>
    </source>
</reference>
<accession>A0A0K1JI38</accession>
<name>A0A0K1JI38_9MICO</name>
<dbReference type="PANTHER" id="PTHR30146:SF155">
    <property type="entry name" value="ALANINE RACEMASE"/>
    <property type="match status" value="1"/>
</dbReference>
<dbReference type="CDD" id="cd07377">
    <property type="entry name" value="WHTH_GntR"/>
    <property type="match status" value="1"/>
</dbReference>
<evidence type="ECO:0000256" key="2">
    <source>
        <dbReference type="ARBA" id="ARBA00023125"/>
    </source>
</evidence>
<keyword evidence="1" id="KW-0805">Transcription regulation</keyword>
<dbReference type="Gene3D" id="1.10.10.10">
    <property type="entry name" value="Winged helix-like DNA-binding domain superfamily/Winged helix DNA-binding domain"/>
    <property type="match status" value="1"/>
</dbReference>
<dbReference type="AlphaFoldDB" id="A0A0K1JI38"/>
<dbReference type="EMBL" id="CP011112">
    <property type="protein sequence ID" value="AKU16384.1"/>
    <property type="molecule type" value="Genomic_DNA"/>
</dbReference>
<dbReference type="Pfam" id="PF13377">
    <property type="entry name" value="Peripla_BP_3"/>
    <property type="match status" value="1"/>
</dbReference>
<gene>
    <name evidence="5" type="ORF">VV02_11775</name>
</gene>
<dbReference type="GO" id="GO:0000976">
    <property type="term" value="F:transcription cis-regulatory region binding"/>
    <property type="evidence" value="ECO:0007669"/>
    <property type="project" value="TreeGrafter"/>
</dbReference>